<keyword evidence="4" id="KW-1185">Reference proteome</keyword>
<dbReference type="GeneID" id="19164618"/>
<feature type="signal peptide" evidence="1">
    <location>
        <begin position="1"/>
        <end position="24"/>
    </location>
</feature>
<evidence type="ECO:0000259" key="2">
    <source>
        <dbReference type="PROSITE" id="PS51212"/>
    </source>
</evidence>
<reference evidence="3 4" key="1">
    <citation type="submission" date="2013-03" db="EMBL/GenBank/DDBJ databases">
        <title>The Genome Sequence of Capronia epimyces CBS 606.96.</title>
        <authorList>
            <consortium name="The Broad Institute Genomics Platform"/>
            <person name="Cuomo C."/>
            <person name="de Hoog S."/>
            <person name="Gorbushina A."/>
            <person name="Walker B."/>
            <person name="Young S.K."/>
            <person name="Zeng Q."/>
            <person name="Gargeya S."/>
            <person name="Fitzgerald M."/>
            <person name="Haas B."/>
            <person name="Abouelleil A."/>
            <person name="Allen A.W."/>
            <person name="Alvarado L."/>
            <person name="Arachchi H.M."/>
            <person name="Berlin A.M."/>
            <person name="Chapman S.B."/>
            <person name="Gainer-Dewar J."/>
            <person name="Goldberg J."/>
            <person name="Griggs A."/>
            <person name="Gujja S."/>
            <person name="Hansen M."/>
            <person name="Howarth C."/>
            <person name="Imamovic A."/>
            <person name="Ireland A."/>
            <person name="Larimer J."/>
            <person name="McCowan C."/>
            <person name="Murphy C."/>
            <person name="Pearson M."/>
            <person name="Poon T.W."/>
            <person name="Priest M."/>
            <person name="Roberts A."/>
            <person name="Saif S."/>
            <person name="Shea T."/>
            <person name="Sisk P."/>
            <person name="Sykes S."/>
            <person name="Wortman J."/>
            <person name="Nusbaum C."/>
            <person name="Birren B."/>
        </authorList>
    </citation>
    <scope>NUCLEOTIDE SEQUENCE [LARGE SCALE GENOMIC DNA]</scope>
    <source>
        <strain evidence="3 4">CBS 606.96</strain>
    </source>
</reference>
<dbReference type="PROSITE" id="PS51212">
    <property type="entry name" value="WSC"/>
    <property type="match status" value="3"/>
</dbReference>
<feature type="domain" description="WSC" evidence="2">
    <location>
        <begin position="381"/>
        <end position="473"/>
    </location>
</feature>
<accession>W9YHC4</accession>
<evidence type="ECO:0000313" key="3">
    <source>
        <dbReference type="EMBL" id="EXJ91928.1"/>
    </source>
</evidence>
<dbReference type="PANTHER" id="PTHR43662:SF3">
    <property type="entry name" value="DOMAIN PROTEIN, PUTATIVE (AFU_ORTHOLOGUE AFUA_6G11970)-RELATED"/>
    <property type="match status" value="1"/>
</dbReference>
<dbReference type="Pfam" id="PF01822">
    <property type="entry name" value="WSC"/>
    <property type="match status" value="3"/>
</dbReference>
<dbReference type="Proteomes" id="UP000019478">
    <property type="component" value="Unassembled WGS sequence"/>
</dbReference>
<dbReference type="STRING" id="1182542.W9YHC4"/>
<dbReference type="RefSeq" id="XP_007728818.1">
    <property type="nucleotide sequence ID" value="XM_007730628.1"/>
</dbReference>
<dbReference type="OrthoDB" id="74764at2759"/>
<feature type="chain" id="PRO_5004934569" description="WSC domain-containing protein" evidence="1">
    <location>
        <begin position="25"/>
        <end position="743"/>
    </location>
</feature>
<comment type="caution">
    <text evidence="3">The sequence shown here is derived from an EMBL/GenBank/DDBJ whole genome shotgun (WGS) entry which is preliminary data.</text>
</comment>
<evidence type="ECO:0000313" key="4">
    <source>
        <dbReference type="Proteomes" id="UP000019478"/>
    </source>
</evidence>
<dbReference type="PANTHER" id="PTHR43662">
    <property type="match status" value="1"/>
</dbReference>
<sequence length="743" mass="78488">MKAGISFSAALSLSLWTGVGVVDAFWRMNCGLAQTGRIDPIINPGAISGHVHILSGASNVNTTSDFDSLTAAACTSCSIQKDKSAYWTPLLYYQRANGSFVDVPNDGTVVYYLGRGEDRRNIIPFPPGLRMLSGNPSKRSYDNSTMTYGNSTYRARPVADRVSFACINYAQATPETPNMATTDCPNGLRAQIQFPSCWDGVNLYKPDQSHVAYMSQIDNGVCPPTHPNLLPHLFYEIYYFPTRLDTSDGGTFVFSQGDTTGYGFHGDFMNGWDAQILSDAIAQCINDVDSGNISDCPPLQASQDEYYSTNCPEQPALVNEQVKGELSKLPGCNEVTSGPDDVPQGICATQPSLNPVVDTDGETTTVPVANVTSTTLSSGNTALYQGCYVEATDSRALSGASYTNSSGMTSVSCGTFCQSKGFGVFGTEYSKECYCGSAIATATTDQSDCGMVCSGNRTEYCGGPSRLSVWSIVSGTESGASSTTTSTTSASPTSTPTPSISGATYMGCYSDNTGGRTLASRTTDANMTLELCAQTAQAANHKYFGLEYAGECWAGDTMAATAAPITEAKCNMKCKGDTTQLCGGSNALTMFQNTLFVQPANPSVVDVTTTQAQYTYVGCYTEGSSGRSLGSSGSSSSSYSTTNANNMTVELCVQTCNAKGYSWAGVEYSKECYCNNAGVVNGGAAAPGGDADCSMICVGNLAEYCGGSSRISVYHLQTTGTVQRRHSHFHHKRELRGSGSFGS</sequence>
<dbReference type="SMART" id="SM00321">
    <property type="entry name" value="WSC"/>
    <property type="match status" value="3"/>
</dbReference>
<name>W9YHC4_9EURO</name>
<proteinExistence type="predicted"/>
<dbReference type="EMBL" id="AMGY01000001">
    <property type="protein sequence ID" value="EXJ91928.1"/>
    <property type="molecule type" value="Genomic_DNA"/>
</dbReference>
<organism evidence="3 4">
    <name type="scientific">Capronia epimyces CBS 606.96</name>
    <dbReference type="NCBI Taxonomy" id="1182542"/>
    <lineage>
        <taxon>Eukaryota</taxon>
        <taxon>Fungi</taxon>
        <taxon>Dikarya</taxon>
        <taxon>Ascomycota</taxon>
        <taxon>Pezizomycotina</taxon>
        <taxon>Eurotiomycetes</taxon>
        <taxon>Chaetothyriomycetidae</taxon>
        <taxon>Chaetothyriales</taxon>
        <taxon>Herpotrichiellaceae</taxon>
        <taxon>Capronia</taxon>
    </lineage>
</organism>
<evidence type="ECO:0000256" key="1">
    <source>
        <dbReference type="SAM" id="SignalP"/>
    </source>
</evidence>
<dbReference type="HOGENOM" id="CLU_014722_3_1_1"/>
<dbReference type="Pfam" id="PF09362">
    <property type="entry name" value="DUF1996"/>
    <property type="match status" value="1"/>
</dbReference>
<dbReference type="eggNOG" id="KOG4157">
    <property type="taxonomic scope" value="Eukaryota"/>
</dbReference>
<keyword evidence="1" id="KW-0732">Signal</keyword>
<protein>
    <recommendedName>
        <fullName evidence="2">WSC domain-containing protein</fullName>
    </recommendedName>
</protein>
<feature type="domain" description="WSC" evidence="2">
    <location>
        <begin position="613"/>
        <end position="717"/>
    </location>
</feature>
<dbReference type="InterPro" id="IPR002889">
    <property type="entry name" value="WSC_carb-bd"/>
</dbReference>
<feature type="domain" description="WSC" evidence="2">
    <location>
        <begin position="502"/>
        <end position="594"/>
    </location>
</feature>
<dbReference type="InterPro" id="IPR018535">
    <property type="entry name" value="DUF1996"/>
</dbReference>
<dbReference type="AlphaFoldDB" id="W9YHC4"/>
<gene>
    <name evidence="3" type="ORF">A1O3_00478</name>
</gene>